<dbReference type="EMBL" id="VUJU01000581">
    <property type="protein sequence ID" value="KAF0769541.1"/>
    <property type="molecule type" value="Genomic_DNA"/>
</dbReference>
<feature type="transmembrane region" description="Helical" evidence="8">
    <location>
        <begin position="141"/>
        <end position="162"/>
    </location>
</feature>
<keyword evidence="2" id="KW-0813">Transport</keyword>
<dbReference type="InterPro" id="IPR036259">
    <property type="entry name" value="MFS_trans_sf"/>
</dbReference>
<comment type="caution">
    <text evidence="10">The sequence shown here is derived from an EMBL/GenBank/DDBJ whole genome shotgun (WGS) entry which is preliminary data.</text>
</comment>
<dbReference type="PANTHER" id="PTHR48021:SF46">
    <property type="entry name" value="MAJOR FACILITATOR SUPERFAMILY (MFS) PROFILE DOMAIN-CONTAINING PROTEIN"/>
    <property type="match status" value="1"/>
</dbReference>
<evidence type="ECO:0000256" key="8">
    <source>
        <dbReference type="SAM" id="Phobius"/>
    </source>
</evidence>
<feature type="domain" description="Major facilitator superfamily (MFS) profile" evidence="9">
    <location>
        <begin position="1"/>
        <end position="421"/>
    </location>
</feature>
<feature type="transmembrane region" description="Helical" evidence="8">
    <location>
        <begin position="392"/>
        <end position="417"/>
    </location>
</feature>
<feature type="transmembrane region" description="Helical" evidence="8">
    <location>
        <begin position="265"/>
        <end position="284"/>
    </location>
</feature>
<dbReference type="InterPro" id="IPR050549">
    <property type="entry name" value="MFS_Trehalose_Transporter"/>
</dbReference>
<name>A0A6G0ZFE2_APHCR</name>
<dbReference type="GO" id="GO:0022857">
    <property type="term" value="F:transmembrane transporter activity"/>
    <property type="evidence" value="ECO:0007669"/>
    <property type="project" value="InterPro"/>
</dbReference>
<accession>A0A6G0ZFE2</accession>
<evidence type="ECO:0000259" key="9">
    <source>
        <dbReference type="PROSITE" id="PS50850"/>
    </source>
</evidence>
<dbReference type="PROSITE" id="PS50850">
    <property type="entry name" value="MFS"/>
    <property type="match status" value="1"/>
</dbReference>
<feature type="transmembrane region" description="Helical" evidence="8">
    <location>
        <begin position="117"/>
        <end position="135"/>
    </location>
</feature>
<dbReference type="Proteomes" id="UP000478052">
    <property type="component" value="Unassembled WGS sequence"/>
</dbReference>
<keyword evidence="7 8" id="KW-0472">Membrane</keyword>
<gene>
    <name evidence="10" type="ORF">FWK35_00005100</name>
</gene>
<dbReference type="AlphaFoldDB" id="A0A6G0ZFE2"/>
<evidence type="ECO:0000256" key="4">
    <source>
        <dbReference type="ARBA" id="ARBA00022597"/>
    </source>
</evidence>
<dbReference type="Gene3D" id="1.20.1250.20">
    <property type="entry name" value="MFS general substrate transporter like domains"/>
    <property type="match status" value="1"/>
</dbReference>
<evidence type="ECO:0000313" key="10">
    <source>
        <dbReference type="EMBL" id="KAF0769541.1"/>
    </source>
</evidence>
<organism evidence="10 11">
    <name type="scientific">Aphis craccivora</name>
    <name type="common">Cowpea aphid</name>
    <dbReference type="NCBI Taxonomy" id="307492"/>
    <lineage>
        <taxon>Eukaryota</taxon>
        <taxon>Metazoa</taxon>
        <taxon>Ecdysozoa</taxon>
        <taxon>Arthropoda</taxon>
        <taxon>Hexapoda</taxon>
        <taxon>Insecta</taxon>
        <taxon>Pterygota</taxon>
        <taxon>Neoptera</taxon>
        <taxon>Paraneoptera</taxon>
        <taxon>Hemiptera</taxon>
        <taxon>Sternorrhyncha</taxon>
        <taxon>Aphidomorpha</taxon>
        <taxon>Aphidoidea</taxon>
        <taxon>Aphididae</taxon>
        <taxon>Aphidini</taxon>
        <taxon>Aphis</taxon>
        <taxon>Aphis</taxon>
    </lineage>
</organism>
<evidence type="ECO:0000313" key="11">
    <source>
        <dbReference type="Proteomes" id="UP000478052"/>
    </source>
</evidence>
<sequence length="453" mass="47893">MGLWAGWPSWALTKRPEADTPAEWLSRDDHSWAVASFDLASLMSAWPASLLAEHAGRKGCLLAVGTGLVASFGVLYAPSRWAVFAARSLAGVCKSVAYASVPGFMAEISADRARGRFNLIVVLSDSLGMVAALSAGPRVGYAVMNGLSLAAALAYLVAVFRVPETVHYLLSKGRLKEARAALRWYRPRSTTADNNRRLNQMTAAVLDDMRDPGTYRELFADDGNRAAVLLVAGACFAQRAGGVGCVLAYSTTTMPANGPVRPGDVAVVFAVVRLACTVAAVPLIDVYGRRPLLVGSHLALAAVTAAYALCLMLYDDDHHDHHDRQPDNNWGPSACVVLFSVAYSMGAGIVPGALVGEMFPANVKSRAVTVVAVVSSLGSFIINKAYLPVGDAFGACVMFFVFCAVNVTWAVLAYVFLFETKGMSLSAIQDHLDDYNSSSSSDGEDGGGKPPSG</sequence>
<dbReference type="Pfam" id="PF00083">
    <property type="entry name" value="Sugar_tr"/>
    <property type="match status" value="1"/>
</dbReference>
<reference evidence="10 11" key="1">
    <citation type="submission" date="2019-08" db="EMBL/GenBank/DDBJ databases">
        <title>Whole genome of Aphis craccivora.</title>
        <authorList>
            <person name="Voronova N.V."/>
            <person name="Shulinski R.S."/>
            <person name="Bandarenka Y.V."/>
            <person name="Zhorov D.G."/>
            <person name="Warner D."/>
        </authorList>
    </citation>
    <scope>NUCLEOTIDE SEQUENCE [LARGE SCALE GENOMIC DNA]</scope>
    <source>
        <strain evidence="10">180601</strain>
        <tissue evidence="10">Whole Body</tissue>
    </source>
</reference>
<evidence type="ECO:0000256" key="2">
    <source>
        <dbReference type="ARBA" id="ARBA00022448"/>
    </source>
</evidence>
<comment type="subcellular location">
    <subcellularLocation>
        <location evidence="1">Cell membrane</location>
        <topology evidence="1">Multi-pass membrane protein</topology>
    </subcellularLocation>
</comment>
<keyword evidence="5 8" id="KW-0812">Transmembrane</keyword>
<keyword evidence="3" id="KW-1003">Cell membrane</keyword>
<keyword evidence="6 8" id="KW-1133">Transmembrane helix</keyword>
<dbReference type="OrthoDB" id="8120565at2759"/>
<dbReference type="PROSITE" id="PS00216">
    <property type="entry name" value="SUGAR_TRANSPORT_1"/>
    <property type="match status" value="2"/>
</dbReference>
<dbReference type="SUPFAM" id="SSF103473">
    <property type="entry name" value="MFS general substrate transporter"/>
    <property type="match status" value="1"/>
</dbReference>
<dbReference type="FunFam" id="1.20.1250.20:FF:000218">
    <property type="entry name" value="facilitated trehalose transporter Tret1"/>
    <property type="match status" value="1"/>
</dbReference>
<dbReference type="GO" id="GO:0005886">
    <property type="term" value="C:plasma membrane"/>
    <property type="evidence" value="ECO:0007669"/>
    <property type="project" value="UniProtKB-SubCell"/>
</dbReference>
<keyword evidence="4" id="KW-0762">Sugar transport</keyword>
<feature type="transmembrane region" description="Helical" evidence="8">
    <location>
        <begin position="291"/>
        <end position="314"/>
    </location>
</feature>
<evidence type="ECO:0000256" key="1">
    <source>
        <dbReference type="ARBA" id="ARBA00004651"/>
    </source>
</evidence>
<evidence type="ECO:0000256" key="3">
    <source>
        <dbReference type="ARBA" id="ARBA00022475"/>
    </source>
</evidence>
<evidence type="ECO:0000256" key="5">
    <source>
        <dbReference type="ARBA" id="ARBA00022692"/>
    </source>
</evidence>
<dbReference type="PANTHER" id="PTHR48021">
    <property type="match status" value="1"/>
</dbReference>
<dbReference type="InterPro" id="IPR005829">
    <property type="entry name" value="Sugar_transporter_CS"/>
</dbReference>
<feature type="transmembrane region" description="Helical" evidence="8">
    <location>
        <begin position="226"/>
        <end position="250"/>
    </location>
</feature>
<keyword evidence="11" id="KW-1185">Reference proteome</keyword>
<feature type="transmembrane region" description="Helical" evidence="8">
    <location>
        <begin position="367"/>
        <end position="386"/>
    </location>
</feature>
<evidence type="ECO:0000256" key="6">
    <source>
        <dbReference type="ARBA" id="ARBA00022989"/>
    </source>
</evidence>
<evidence type="ECO:0000256" key="7">
    <source>
        <dbReference type="ARBA" id="ARBA00023136"/>
    </source>
</evidence>
<protein>
    <submittedName>
        <fullName evidence="10">Facilitated trehalose transporter Tret1-2</fullName>
    </submittedName>
</protein>
<feature type="transmembrane region" description="Helical" evidence="8">
    <location>
        <begin position="334"/>
        <end position="355"/>
    </location>
</feature>
<proteinExistence type="predicted"/>
<dbReference type="InterPro" id="IPR020846">
    <property type="entry name" value="MFS_dom"/>
</dbReference>
<feature type="transmembrane region" description="Helical" evidence="8">
    <location>
        <begin position="59"/>
        <end position="78"/>
    </location>
</feature>
<dbReference type="InterPro" id="IPR005828">
    <property type="entry name" value="MFS_sugar_transport-like"/>
</dbReference>